<evidence type="ECO:0000256" key="8">
    <source>
        <dbReference type="HAMAP-Rule" id="MF_01554"/>
    </source>
</evidence>
<dbReference type="OrthoDB" id="9806956at2"/>
<dbReference type="InterPro" id="IPR005841">
    <property type="entry name" value="Alpha-D-phosphohexomutase_SF"/>
</dbReference>
<feature type="binding site" evidence="8">
    <location>
        <position position="245"/>
    </location>
    <ligand>
        <name>Mg(2+)</name>
        <dbReference type="ChEBI" id="CHEBI:18420"/>
    </ligand>
</feature>
<dbReference type="GO" id="GO:0005829">
    <property type="term" value="C:cytosol"/>
    <property type="evidence" value="ECO:0007669"/>
    <property type="project" value="TreeGrafter"/>
</dbReference>
<dbReference type="SUPFAM" id="SSF55957">
    <property type="entry name" value="Phosphoglucomutase, C-terminal domain"/>
    <property type="match status" value="1"/>
</dbReference>
<dbReference type="STRING" id="419481.SAMN05216233_108166"/>
<feature type="domain" description="Alpha-D-phosphohexomutase C-terminal" evidence="11">
    <location>
        <begin position="374"/>
        <end position="441"/>
    </location>
</feature>
<dbReference type="Pfam" id="PF00408">
    <property type="entry name" value="PGM_PMM_IV"/>
    <property type="match status" value="1"/>
</dbReference>
<dbReference type="RefSeq" id="WP_092211018.1">
    <property type="nucleotide sequence ID" value="NZ_FMUX01000008.1"/>
</dbReference>
<comment type="catalytic activity">
    <reaction evidence="8 10">
        <text>alpha-D-glucosamine 1-phosphate = D-glucosamine 6-phosphate</text>
        <dbReference type="Rhea" id="RHEA:23424"/>
        <dbReference type="ChEBI" id="CHEBI:58516"/>
        <dbReference type="ChEBI" id="CHEBI:58725"/>
        <dbReference type="EC" id="5.4.2.10"/>
    </reaction>
</comment>
<name>A0A1G5FMJ2_9BACT</name>
<evidence type="ECO:0000256" key="3">
    <source>
        <dbReference type="ARBA" id="ARBA00022723"/>
    </source>
</evidence>
<dbReference type="SUPFAM" id="SSF53738">
    <property type="entry name" value="Phosphoglucomutase, first 3 domains"/>
    <property type="match status" value="3"/>
</dbReference>
<dbReference type="InterPro" id="IPR005846">
    <property type="entry name" value="A-D-PHexomutase_a/b/a-III"/>
</dbReference>
<evidence type="ECO:0000259" key="11">
    <source>
        <dbReference type="Pfam" id="PF00408"/>
    </source>
</evidence>
<feature type="domain" description="Alpha-D-phosphohexomutase alpha/beta/alpha" evidence="14">
    <location>
        <begin position="259"/>
        <end position="367"/>
    </location>
</feature>
<feature type="binding site" evidence="8">
    <location>
        <position position="243"/>
    </location>
    <ligand>
        <name>Mg(2+)</name>
        <dbReference type="ChEBI" id="CHEBI:18420"/>
    </ligand>
</feature>
<dbReference type="Proteomes" id="UP000198870">
    <property type="component" value="Unassembled WGS sequence"/>
</dbReference>
<evidence type="ECO:0000259" key="12">
    <source>
        <dbReference type="Pfam" id="PF02878"/>
    </source>
</evidence>
<comment type="similarity">
    <text evidence="1 8 9">Belongs to the phosphohexose mutase family.</text>
</comment>
<dbReference type="InterPro" id="IPR050060">
    <property type="entry name" value="Phosphoglucosamine_mutase"/>
</dbReference>
<evidence type="ECO:0000256" key="1">
    <source>
        <dbReference type="ARBA" id="ARBA00010231"/>
    </source>
</evidence>
<dbReference type="InterPro" id="IPR036900">
    <property type="entry name" value="A-D-PHexomutase_C_sf"/>
</dbReference>
<dbReference type="PRINTS" id="PR00509">
    <property type="entry name" value="PGMPMM"/>
</dbReference>
<gene>
    <name evidence="8" type="primary">glmM</name>
    <name evidence="15" type="ORF">SAMN05216233_108166</name>
</gene>
<feature type="active site" description="Phosphoserine intermediate" evidence="8">
    <location>
        <position position="100"/>
    </location>
</feature>
<evidence type="ECO:0000256" key="7">
    <source>
        <dbReference type="ARBA" id="ARBA00068193"/>
    </source>
</evidence>
<evidence type="ECO:0000259" key="14">
    <source>
        <dbReference type="Pfam" id="PF02880"/>
    </source>
</evidence>
<evidence type="ECO:0000256" key="6">
    <source>
        <dbReference type="ARBA" id="ARBA00066330"/>
    </source>
</evidence>
<dbReference type="HAMAP" id="MF_01554_B">
    <property type="entry name" value="GlmM_B"/>
    <property type="match status" value="1"/>
</dbReference>
<dbReference type="GO" id="GO:0009252">
    <property type="term" value="P:peptidoglycan biosynthetic process"/>
    <property type="evidence" value="ECO:0007669"/>
    <property type="project" value="UniProtKB-ARBA"/>
</dbReference>
<evidence type="ECO:0000256" key="5">
    <source>
        <dbReference type="ARBA" id="ARBA00023235"/>
    </source>
</evidence>
<dbReference type="GO" id="GO:0004615">
    <property type="term" value="F:phosphomannomutase activity"/>
    <property type="evidence" value="ECO:0007669"/>
    <property type="project" value="TreeGrafter"/>
</dbReference>
<feature type="domain" description="Alpha-D-phosphohexomutase alpha/beta/alpha" evidence="13">
    <location>
        <begin position="170"/>
        <end position="254"/>
    </location>
</feature>
<dbReference type="PROSITE" id="PS00710">
    <property type="entry name" value="PGM_PMM"/>
    <property type="match status" value="1"/>
</dbReference>
<evidence type="ECO:0000256" key="9">
    <source>
        <dbReference type="RuleBase" id="RU004326"/>
    </source>
</evidence>
<comment type="function">
    <text evidence="8 10">Catalyzes the conversion of glucosamine-6-phosphate to glucosamine-1-phosphate.</text>
</comment>
<dbReference type="InterPro" id="IPR005843">
    <property type="entry name" value="A-D-PHexomutase_C"/>
</dbReference>
<keyword evidence="16" id="KW-1185">Reference proteome</keyword>
<dbReference type="FunFam" id="3.40.120.10:FF:000002">
    <property type="entry name" value="Phosphoglucosamine mutase"/>
    <property type="match status" value="1"/>
</dbReference>
<dbReference type="InterPro" id="IPR016066">
    <property type="entry name" value="A-D-PHexomutase_CS"/>
</dbReference>
<accession>A0A1G5FMJ2</accession>
<evidence type="ECO:0000259" key="13">
    <source>
        <dbReference type="Pfam" id="PF02879"/>
    </source>
</evidence>
<evidence type="ECO:0000256" key="10">
    <source>
        <dbReference type="RuleBase" id="RU004327"/>
    </source>
</evidence>
<keyword evidence="2 8" id="KW-0597">Phosphoprotein</keyword>
<feature type="domain" description="Alpha-D-phosphohexomutase alpha/beta/alpha" evidence="12">
    <location>
        <begin position="2"/>
        <end position="134"/>
    </location>
</feature>
<dbReference type="GO" id="GO:0005975">
    <property type="term" value="P:carbohydrate metabolic process"/>
    <property type="evidence" value="ECO:0007669"/>
    <property type="project" value="InterPro"/>
</dbReference>
<dbReference type="EC" id="5.4.2.10" evidence="6 8"/>
<dbReference type="Pfam" id="PF02880">
    <property type="entry name" value="PGM_PMM_III"/>
    <property type="match status" value="1"/>
</dbReference>
<dbReference type="NCBIfam" id="TIGR01455">
    <property type="entry name" value="glmM"/>
    <property type="match status" value="1"/>
</dbReference>
<feature type="modified residue" description="Phosphoserine" evidence="8">
    <location>
        <position position="100"/>
    </location>
</feature>
<dbReference type="InterPro" id="IPR006352">
    <property type="entry name" value="GlmM_bact"/>
</dbReference>
<evidence type="ECO:0000313" key="15">
    <source>
        <dbReference type="EMBL" id="SCY40552.1"/>
    </source>
</evidence>
<dbReference type="AlphaFoldDB" id="A0A1G5FMJ2"/>
<dbReference type="FunFam" id="3.30.310.50:FF:000001">
    <property type="entry name" value="Phosphoglucosamine mutase"/>
    <property type="match status" value="1"/>
</dbReference>
<dbReference type="GO" id="GO:0008966">
    <property type="term" value="F:phosphoglucosamine mutase activity"/>
    <property type="evidence" value="ECO:0007669"/>
    <property type="project" value="UniProtKB-UniRule"/>
</dbReference>
<dbReference type="Gene3D" id="3.40.120.10">
    <property type="entry name" value="Alpha-D-Glucose-1,6-Bisphosphate, subunit A, domain 3"/>
    <property type="match status" value="3"/>
</dbReference>
<organism evidence="15 16">
    <name type="scientific">Desulfoluna spongiiphila</name>
    <dbReference type="NCBI Taxonomy" id="419481"/>
    <lineage>
        <taxon>Bacteria</taxon>
        <taxon>Pseudomonadati</taxon>
        <taxon>Thermodesulfobacteriota</taxon>
        <taxon>Desulfobacteria</taxon>
        <taxon>Desulfobacterales</taxon>
        <taxon>Desulfolunaceae</taxon>
        <taxon>Desulfoluna</taxon>
    </lineage>
</organism>
<comment type="cofactor">
    <cofactor evidence="8">
        <name>Mg(2+)</name>
        <dbReference type="ChEBI" id="CHEBI:18420"/>
    </cofactor>
    <text evidence="8">Binds 1 Mg(2+) ion per subunit.</text>
</comment>
<dbReference type="PANTHER" id="PTHR42946">
    <property type="entry name" value="PHOSPHOHEXOSE MUTASE"/>
    <property type="match status" value="1"/>
</dbReference>
<evidence type="ECO:0000256" key="4">
    <source>
        <dbReference type="ARBA" id="ARBA00022842"/>
    </source>
</evidence>
<dbReference type="FunFam" id="3.40.120.10:FF:000001">
    <property type="entry name" value="Phosphoglucosamine mutase"/>
    <property type="match status" value="1"/>
</dbReference>
<proteinExistence type="inferred from homology"/>
<dbReference type="InterPro" id="IPR005845">
    <property type="entry name" value="A-D-PHexomutase_a/b/a-II"/>
</dbReference>
<keyword evidence="5 8" id="KW-0413">Isomerase</keyword>
<dbReference type="CDD" id="cd05802">
    <property type="entry name" value="GlmM"/>
    <property type="match status" value="1"/>
</dbReference>
<dbReference type="Pfam" id="PF02879">
    <property type="entry name" value="PGM_PMM_II"/>
    <property type="match status" value="1"/>
</dbReference>
<keyword evidence="4 8" id="KW-0460">Magnesium</keyword>
<dbReference type="Pfam" id="PF02878">
    <property type="entry name" value="PGM_PMM_I"/>
    <property type="match status" value="1"/>
</dbReference>
<dbReference type="Gene3D" id="3.30.310.50">
    <property type="entry name" value="Alpha-D-phosphohexomutase, C-terminal domain"/>
    <property type="match status" value="1"/>
</dbReference>
<dbReference type="InterPro" id="IPR005844">
    <property type="entry name" value="A-D-PHexomutase_a/b/a-I"/>
</dbReference>
<comment type="PTM">
    <text evidence="8">Activated by phosphorylation.</text>
</comment>
<evidence type="ECO:0000256" key="2">
    <source>
        <dbReference type="ARBA" id="ARBA00022553"/>
    </source>
</evidence>
<keyword evidence="3 8" id="KW-0479">Metal-binding</keyword>
<dbReference type="InterPro" id="IPR016055">
    <property type="entry name" value="A-D-PHexomutase_a/b/a-I/II/III"/>
</dbReference>
<dbReference type="GO" id="GO:0006048">
    <property type="term" value="P:UDP-N-acetylglucosamine biosynthetic process"/>
    <property type="evidence" value="ECO:0007669"/>
    <property type="project" value="TreeGrafter"/>
</dbReference>
<feature type="binding site" evidence="8">
    <location>
        <position position="241"/>
    </location>
    <ligand>
        <name>Mg(2+)</name>
        <dbReference type="ChEBI" id="CHEBI:18420"/>
    </ligand>
</feature>
<evidence type="ECO:0000313" key="16">
    <source>
        <dbReference type="Proteomes" id="UP000198870"/>
    </source>
</evidence>
<protein>
    <recommendedName>
        <fullName evidence="7 8">Phosphoglucosamine mutase</fullName>
        <ecNumber evidence="6 8">5.4.2.10</ecNumber>
    </recommendedName>
</protein>
<dbReference type="EMBL" id="FMUX01000008">
    <property type="protein sequence ID" value="SCY40552.1"/>
    <property type="molecule type" value="Genomic_DNA"/>
</dbReference>
<sequence>MKLFGTDGIRGTFNKEPMTVETALRVGQAVAATFATPSKHTVVIGRDTRQSGQALTSALAAGVMSMGAHVALAGVIPTPGVAFLTAAHDEAAVGVVISASHNPFEDNGIKLFDENGYKFDTSVESGIESLVADSESLITRREASSSVGSMNHIPHAVTRYLGFLKEACPVDLSGLNLVADASNGAASSLVEPLLKGAGAELTLINAAPNGININAGCGSEHPEEVQALVTSSGARAGLAFDGDADRLICVDETGEVVSGDQVIAIVAGHYRTHGLLANDTVVTTVMSNMGLSACLKEQGISHTKSAVGDRHVMLAMKEQGAVVGGEDSGHMIFLDRHTTGDGLLSALLLLTVLAETGKPLSELKQTMTVFPQMLINVDVSEKKPLEELTEVPRAIDEAEKALNGKGRTLVRYSGTQKMLRVMVEGEDAELTRYWAEAIAEAVRREIG</sequence>
<reference evidence="15 16" key="1">
    <citation type="submission" date="2016-10" db="EMBL/GenBank/DDBJ databases">
        <authorList>
            <person name="de Groot N.N."/>
        </authorList>
    </citation>
    <scope>NUCLEOTIDE SEQUENCE [LARGE SCALE GENOMIC DNA]</scope>
    <source>
        <strain evidence="15 16">AA1</strain>
    </source>
</reference>
<dbReference type="PANTHER" id="PTHR42946:SF1">
    <property type="entry name" value="PHOSPHOGLUCOMUTASE (ALPHA-D-GLUCOSE-1,6-BISPHOSPHATE-DEPENDENT)"/>
    <property type="match status" value="1"/>
</dbReference>
<feature type="binding site" description="via phosphate group" evidence="8">
    <location>
        <position position="100"/>
    </location>
    <ligand>
        <name>Mg(2+)</name>
        <dbReference type="ChEBI" id="CHEBI:18420"/>
    </ligand>
</feature>
<dbReference type="GO" id="GO:0000287">
    <property type="term" value="F:magnesium ion binding"/>
    <property type="evidence" value="ECO:0007669"/>
    <property type="project" value="UniProtKB-UniRule"/>
</dbReference>